<reference evidence="1 2" key="1">
    <citation type="submission" date="2014-02" db="EMBL/GenBank/DDBJ databases">
        <title>Single nucleus genome sequencing reveals high similarity among nuclei of an endomycorrhizal fungus.</title>
        <authorList>
            <person name="Lin K."/>
            <person name="Geurts R."/>
            <person name="Zhang Z."/>
            <person name="Limpens E."/>
            <person name="Saunders D.G."/>
            <person name="Mu D."/>
            <person name="Pang E."/>
            <person name="Cao H."/>
            <person name="Cha H."/>
            <person name="Lin T."/>
            <person name="Zhou Q."/>
            <person name="Shang Y."/>
            <person name="Li Y."/>
            <person name="Ivanov S."/>
            <person name="Sharma T."/>
            <person name="Velzen R.V."/>
            <person name="Ruijter N.D."/>
            <person name="Aanen D.K."/>
            <person name="Win J."/>
            <person name="Kamoun S."/>
            <person name="Bisseling T."/>
            <person name="Huang S."/>
        </authorList>
    </citation>
    <scope>NUCLEOTIDE SEQUENCE [LARGE SCALE GENOMIC DNA]</scope>
    <source>
        <strain evidence="2">DAOM197198w</strain>
    </source>
</reference>
<dbReference type="Proteomes" id="UP000022910">
    <property type="component" value="Unassembled WGS sequence"/>
</dbReference>
<organism evidence="1 2">
    <name type="scientific">Rhizophagus irregularis (strain DAOM 197198w)</name>
    <name type="common">Glomus intraradices</name>
    <dbReference type="NCBI Taxonomy" id="1432141"/>
    <lineage>
        <taxon>Eukaryota</taxon>
        <taxon>Fungi</taxon>
        <taxon>Fungi incertae sedis</taxon>
        <taxon>Mucoromycota</taxon>
        <taxon>Glomeromycotina</taxon>
        <taxon>Glomeromycetes</taxon>
        <taxon>Glomerales</taxon>
        <taxon>Glomeraceae</taxon>
        <taxon>Rhizophagus</taxon>
    </lineage>
</organism>
<accession>A0A015HZU4</accession>
<keyword evidence="2" id="KW-1185">Reference proteome</keyword>
<name>A0A015HZU4_RHIIW</name>
<gene>
    <name evidence="1" type="ORF">RirG_273570</name>
</gene>
<sequence>MSFTDKINYFGKLCESCGKTKINIRDRFSKWCKLCQINQIISLRNNLINWTSGNEEIDSFIRQKQSSIIKPTDTVLEWIPYNQFIDIKEIEEVGKNKLFIFSKMEKWPIRI</sequence>
<protein>
    <submittedName>
        <fullName evidence="1">Uncharacterized protein</fullName>
    </submittedName>
</protein>
<dbReference type="EMBL" id="JEMT01030175">
    <property type="protein sequence ID" value="EXX50157.1"/>
    <property type="molecule type" value="Genomic_DNA"/>
</dbReference>
<proteinExistence type="predicted"/>
<evidence type="ECO:0000313" key="1">
    <source>
        <dbReference type="EMBL" id="EXX50157.1"/>
    </source>
</evidence>
<dbReference type="HOGENOM" id="CLU_2159811_0_0_1"/>
<dbReference type="OrthoDB" id="2492998at2759"/>
<dbReference type="AlphaFoldDB" id="A0A015HZU4"/>
<evidence type="ECO:0000313" key="2">
    <source>
        <dbReference type="Proteomes" id="UP000022910"/>
    </source>
</evidence>
<comment type="caution">
    <text evidence="1">The sequence shown here is derived from an EMBL/GenBank/DDBJ whole genome shotgun (WGS) entry which is preliminary data.</text>
</comment>